<dbReference type="InterPro" id="IPR014942">
    <property type="entry name" value="AbiEii"/>
</dbReference>
<evidence type="ECO:0000313" key="2">
    <source>
        <dbReference type="Proteomes" id="UP000625574"/>
    </source>
</evidence>
<accession>A0ABS0VWM1</accession>
<gene>
    <name evidence="1" type="ORF">JDV76_09265</name>
</gene>
<evidence type="ECO:0000313" key="1">
    <source>
        <dbReference type="EMBL" id="MBI9001149.1"/>
    </source>
</evidence>
<reference evidence="1 2" key="1">
    <citation type="submission" date="2020-12" db="EMBL/GenBank/DDBJ databases">
        <title>Genome public.</title>
        <authorList>
            <person name="Sun Q."/>
        </authorList>
    </citation>
    <scope>NUCLEOTIDE SEQUENCE [LARGE SCALE GENOMIC DNA]</scope>
    <source>
        <strain evidence="1 2">CCM 8864</strain>
    </source>
</reference>
<protein>
    <submittedName>
        <fullName evidence="1">Nucleotidyl transferase AbiEii/AbiGii toxin family protein</fullName>
    </submittedName>
</protein>
<dbReference type="GO" id="GO:0016740">
    <property type="term" value="F:transferase activity"/>
    <property type="evidence" value="ECO:0007669"/>
    <property type="project" value="UniProtKB-KW"/>
</dbReference>
<keyword evidence="1" id="KW-0808">Transferase</keyword>
<dbReference type="Proteomes" id="UP000625574">
    <property type="component" value="Unassembled WGS sequence"/>
</dbReference>
<comment type="caution">
    <text evidence="1">The sequence shown here is derived from an EMBL/GenBank/DDBJ whole genome shotgun (WGS) entry which is preliminary data.</text>
</comment>
<dbReference type="RefSeq" id="WP_198736620.1">
    <property type="nucleotide sequence ID" value="NZ_JAEIOT010000011.1"/>
</dbReference>
<proteinExistence type="predicted"/>
<keyword evidence="2" id="KW-1185">Reference proteome</keyword>
<sequence>MTPENVQHQFAFDMFLSRLFSHGDCAWVLKGGTSLLLRIGSGRRSRDIDLARREQTDPGRALRELQVLVNDPGPTDPDFDFELKEPVRDNRDPGDLTRGSFKVLLKLGALPIVPFSVDISIQQYTDAPIEKVELNPVIEYKGLPAGTIIQMVPVENVAADKLCACYEIHRNEPSTRYHDLIDLVRIVTSQRMSASLLQELIASEAGARGLNLPNKMNSPGNRWQQAYPRQASKAAEFPAEYHELEAALEVVGTCLNPILSREPVTGIWDPEKQSWLA</sequence>
<dbReference type="EMBL" id="JAEIOT010000011">
    <property type="protein sequence ID" value="MBI9001149.1"/>
    <property type="molecule type" value="Genomic_DNA"/>
</dbReference>
<name>A0ABS0VWM1_9CORY</name>
<organism evidence="1 2">
    <name type="scientific">Corynebacterium marambiense</name>
    <dbReference type="NCBI Taxonomy" id="2765364"/>
    <lineage>
        <taxon>Bacteria</taxon>
        <taxon>Bacillati</taxon>
        <taxon>Actinomycetota</taxon>
        <taxon>Actinomycetes</taxon>
        <taxon>Mycobacteriales</taxon>
        <taxon>Corynebacteriaceae</taxon>
        <taxon>Corynebacterium</taxon>
    </lineage>
</organism>
<dbReference type="Pfam" id="PF08843">
    <property type="entry name" value="AbiEii"/>
    <property type="match status" value="1"/>
</dbReference>